<organism evidence="2 3">
    <name type="scientific">Waterburya agarophytonicola KI4</name>
    <dbReference type="NCBI Taxonomy" id="2874699"/>
    <lineage>
        <taxon>Bacteria</taxon>
        <taxon>Bacillati</taxon>
        <taxon>Cyanobacteriota</taxon>
        <taxon>Cyanophyceae</taxon>
        <taxon>Pleurocapsales</taxon>
        <taxon>Hyellaceae</taxon>
        <taxon>Waterburya</taxon>
        <taxon>Waterburya agarophytonicola</taxon>
    </lineage>
</organism>
<comment type="caution">
    <text evidence="2">The sequence shown here is derived from an EMBL/GenBank/DDBJ whole genome shotgun (WGS) entry which is preliminary data.</text>
</comment>
<keyword evidence="3" id="KW-1185">Reference proteome</keyword>
<name>A0A964FH36_9CYAN</name>
<dbReference type="EMBL" id="JADWDC010000053">
    <property type="protein sequence ID" value="MCC0178751.1"/>
    <property type="molecule type" value="Genomic_DNA"/>
</dbReference>
<dbReference type="AlphaFoldDB" id="A0A964FH36"/>
<evidence type="ECO:0000256" key="1">
    <source>
        <dbReference type="SAM" id="MobiDB-lite"/>
    </source>
</evidence>
<feature type="region of interest" description="Disordered" evidence="1">
    <location>
        <begin position="141"/>
        <end position="166"/>
    </location>
</feature>
<dbReference type="RefSeq" id="WP_229641852.1">
    <property type="nucleotide sequence ID" value="NZ_JADWDC010000053.1"/>
</dbReference>
<dbReference type="PANTHER" id="PTHR38471:SF2">
    <property type="entry name" value="FOUR HELIX BUNDLE PROTEIN"/>
    <property type="match status" value="1"/>
</dbReference>
<dbReference type="CDD" id="cd16377">
    <property type="entry name" value="23S_rRNA_IVP_like"/>
    <property type="match status" value="1"/>
</dbReference>
<dbReference type="Proteomes" id="UP000729733">
    <property type="component" value="Unassembled WGS sequence"/>
</dbReference>
<protein>
    <submittedName>
        <fullName evidence="2">Four helix bundle protein</fullName>
    </submittedName>
</protein>
<dbReference type="PANTHER" id="PTHR38471">
    <property type="entry name" value="FOUR HELIX BUNDLE PROTEIN"/>
    <property type="match status" value="1"/>
</dbReference>
<dbReference type="Pfam" id="PF05635">
    <property type="entry name" value="23S_rRNA_IVP"/>
    <property type="match status" value="1"/>
</dbReference>
<proteinExistence type="predicted"/>
<accession>A0A964FH36</accession>
<dbReference type="NCBIfam" id="TIGR02436">
    <property type="entry name" value="four helix bundle protein"/>
    <property type="match status" value="1"/>
</dbReference>
<dbReference type="SUPFAM" id="SSF158446">
    <property type="entry name" value="IVS-encoded protein-like"/>
    <property type="match status" value="1"/>
</dbReference>
<gene>
    <name evidence="2" type="ORF">I4641_17410</name>
</gene>
<dbReference type="Gene3D" id="1.20.1440.60">
    <property type="entry name" value="23S rRNA-intervening sequence"/>
    <property type="match status" value="1"/>
</dbReference>
<dbReference type="InterPro" id="IPR012657">
    <property type="entry name" value="23S_rRNA-intervening_sequence"/>
</dbReference>
<dbReference type="InterPro" id="IPR036583">
    <property type="entry name" value="23S_rRNA_IVS_sf"/>
</dbReference>
<evidence type="ECO:0000313" key="2">
    <source>
        <dbReference type="EMBL" id="MCC0178751.1"/>
    </source>
</evidence>
<evidence type="ECO:0000313" key="3">
    <source>
        <dbReference type="Proteomes" id="UP000729733"/>
    </source>
</evidence>
<sequence>MSQTNQKYKTFEDLQVWQEAIALAEKIYQITSQSEELSRDRSLVDQLRRASVSVSANISEGFERQRHSKKEYLRFLSIAKGSAGEVRSLLTVAHAVGHIDFETFWLLKFNALDISKMLGYQMKCLEKLIIETEKKNKNTSLRYFSRNRSSSKTHHTNQPKLLVNTS</sequence>
<reference evidence="2" key="1">
    <citation type="journal article" date="2021" name="Antonie Van Leeuwenhoek">
        <title>Draft genome and description of Waterburya agarophytonicola gen. nov. sp. nov. (Pleurocapsales, Cyanobacteria): a seaweed symbiont.</title>
        <authorList>
            <person name="Bonthond G."/>
            <person name="Shalygin S."/>
            <person name="Bayer T."/>
            <person name="Weinberger F."/>
        </authorList>
    </citation>
    <scope>NUCLEOTIDE SEQUENCE</scope>
    <source>
        <strain evidence="2">KI4</strain>
    </source>
</reference>